<accession>A0A2T6ZG60</accession>
<dbReference type="AlphaFoldDB" id="A0A2T6ZG60"/>
<gene>
    <name evidence="1" type="ORF">B9Z19DRAFT_1133281</name>
</gene>
<evidence type="ECO:0000313" key="1">
    <source>
        <dbReference type="EMBL" id="PUU74459.1"/>
    </source>
</evidence>
<dbReference type="EMBL" id="NESQ01000298">
    <property type="protein sequence ID" value="PUU74459.1"/>
    <property type="molecule type" value="Genomic_DNA"/>
</dbReference>
<name>A0A2T6ZG60_TUBBO</name>
<dbReference type="OrthoDB" id="76567at2759"/>
<reference evidence="1 2" key="1">
    <citation type="submission" date="2017-04" db="EMBL/GenBank/DDBJ databases">
        <title>Draft genome sequence of Tuber borchii Vittad., a whitish edible truffle.</title>
        <authorList>
            <consortium name="DOE Joint Genome Institute"/>
            <person name="Murat C."/>
            <person name="Kuo A."/>
            <person name="Barry K.W."/>
            <person name="Clum A."/>
            <person name="Dockter R.B."/>
            <person name="Fauchery L."/>
            <person name="Iotti M."/>
            <person name="Kohler A."/>
            <person name="Labutti K."/>
            <person name="Lindquist E.A."/>
            <person name="Lipzen A."/>
            <person name="Ohm R.A."/>
            <person name="Wang M."/>
            <person name="Grigoriev I.V."/>
            <person name="Zambonelli A."/>
            <person name="Martin F.M."/>
        </authorList>
    </citation>
    <scope>NUCLEOTIDE SEQUENCE [LARGE SCALE GENOMIC DNA]</scope>
    <source>
        <strain evidence="1 2">Tbo3840</strain>
    </source>
</reference>
<sequence length="153" mass="17213">MFSTILKAIKSGEPGLLELASLDPEEAAPVVKSLFDPRNFSERYVFCDTPLPKPCPLLIQASVRFSVLYHHLRVVIPSFFHEAADSWLIQQYSPLRVRGLIKNAPDEAIAMPPSLRILTRNYVGSVKELNRSFIPLDPNRWCRDLPSPALKSG</sequence>
<keyword evidence="2" id="KW-1185">Reference proteome</keyword>
<protein>
    <submittedName>
        <fullName evidence="1">Uncharacterized protein</fullName>
    </submittedName>
</protein>
<dbReference type="Proteomes" id="UP000244722">
    <property type="component" value="Unassembled WGS sequence"/>
</dbReference>
<comment type="caution">
    <text evidence="1">The sequence shown here is derived from an EMBL/GenBank/DDBJ whole genome shotgun (WGS) entry which is preliminary data.</text>
</comment>
<evidence type="ECO:0000313" key="2">
    <source>
        <dbReference type="Proteomes" id="UP000244722"/>
    </source>
</evidence>
<proteinExistence type="predicted"/>
<organism evidence="1 2">
    <name type="scientific">Tuber borchii</name>
    <name type="common">White truffle</name>
    <dbReference type="NCBI Taxonomy" id="42251"/>
    <lineage>
        <taxon>Eukaryota</taxon>
        <taxon>Fungi</taxon>
        <taxon>Dikarya</taxon>
        <taxon>Ascomycota</taxon>
        <taxon>Pezizomycotina</taxon>
        <taxon>Pezizomycetes</taxon>
        <taxon>Pezizales</taxon>
        <taxon>Tuberaceae</taxon>
        <taxon>Tuber</taxon>
    </lineage>
</organism>